<dbReference type="Pfam" id="PF01214">
    <property type="entry name" value="CK_II_beta"/>
    <property type="match status" value="1"/>
</dbReference>
<evidence type="ECO:0000256" key="1">
    <source>
        <dbReference type="ARBA" id="ARBA00006941"/>
    </source>
</evidence>
<dbReference type="Gene3D" id="1.10.1820.10">
    <property type="entry name" value="protein kinase ck2 holoenzyme, chain C, domain 1"/>
    <property type="match status" value="1"/>
</dbReference>
<protein>
    <recommendedName>
        <fullName evidence="2">Casein kinase II subunit beta</fullName>
    </recommendedName>
    <alternativeName>
        <fullName evidence="3">Phosvitin</fullName>
    </alternativeName>
</protein>
<sequence>MSSSEEVSWISWFCGLRGNEFFCEVDEDYIQDKFNLTGLNEQVPHYRQALDMILDLEPDEELEDNPNQSDLIEQAAEMLYGLIHARYILTNRGIAQMLEKYQQGDFGYCPRVYCENQPMLPIAPVSEVRTCHLCLLEDPTVGCISGSEKCTVSSSSPCMVISINYDNKPRFLIRGCGQHISYRCQEKLPTYISAYWYSAQCCQYDYCNSWYSPQLQSALPEPPDRSLALPLSRSQILWFYQALNLSLPLPSFPAGKEPSEGLDPLAGPPVNLSLSIPDLRSIYLFLNSSGLLTLPWAGP</sequence>
<dbReference type="Gene3D" id="2.20.25.20">
    <property type="match status" value="1"/>
</dbReference>
<evidence type="ECO:0000256" key="5">
    <source>
        <dbReference type="ARBA" id="ARBA00046517"/>
    </source>
</evidence>
<dbReference type="SMART" id="SM01085">
    <property type="entry name" value="CK_II_beta"/>
    <property type="match status" value="1"/>
</dbReference>
<dbReference type="Proteomes" id="UP000326062">
    <property type="component" value="Chromosome 22"/>
</dbReference>
<dbReference type="GO" id="GO:0019887">
    <property type="term" value="F:protein kinase regulator activity"/>
    <property type="evidence" value="ECO:0007669"/>
    <property type="project" value="InterPro"/>
</dbReference>
<evidence type="ECO:0000313" key="6">
    <source>
        <dbReference type="EMBL" id="KAB0355177.1"/>
    </source>
</evidence>
<proteinExistence type="inferred from homology"/>
<dbReference type="InterPro" id="IPR000704">
    <property type="entry name" value="Casein_kinase_II_reg-sub"/>
</dbReference>
<reference evidence="6 7" key="1">
    <citation type="submission" date="2019-06" db="EMBL/GenBank/DDBJ databases">
        <title>Discovery of a novel chromosome fission-fusion reversal in muntjac.</title>
        <authorList>
            <person name="Mudd A.B."/>
            <person name="Bredeson J.V."/>
            <person name="Baum R."/>
            <person name="Hockemeyer D."/>
            <person name="Rokhsar D.S."/>
        </authorList>
    </citation>
    <scope>NUCLEOTIDE SEQUENCE [LARGE SCALE GENOMIC DNA]</scope>
    <source>
        <strain evidence="6">UCam_UCB_Mr</strain>
        <tissue evidence="6">Fibroblast cell line</tissue>
    </source>
</reference>
<dbReference type="PANTHER" id="PTHR14313:SF2">
    <property type="entry name" value="LYMPHOCYTE ANTIGEN 6 COMPLEX LOCUS PROTEIN G5B"/>
    <property type="match status" value="1"/>
</dbReference>
<evidence type="ECO:0000313" key="7">
    <source>
        <dbReference type="Proteomes" id="UP000326062"/>
    </source>
</evidence>
<comment type="caution">
    <text evidence="6">The sequence shown here is derived from an EMBL/GenBank/DDBJ whole genome shotgun (WGS) entry which is preliminary data.</text>
</comment>
<evidence type="ECO:0000256" key="2">
    <source>
        <dbReference type="ARBA" id="ARBA00017775"/>
    </source>
</evidence>
<comment type="subunit">
    <text evidence="5">Casein kinase II/CK2 is a tetramer composed of an alpha subunit, an alpha' subunit and two beta subunits. The beta subunit dimerization is mediated by zinc ions. Interacts with DYNLT2. Interacts with CD163. Also a component of a CK2-SPT16-SSRP1 complex composed of SSRP1, SUPT16H, CSNK2A1, CSNK2A2 and CSNK2B, the complex associating following UV irradiation. Interacts with MUSK; mediates phosphorylation of MUSK by CK2. Interacts with FGF1; this interaction is increased in the presence of FIBP, suggesting a possible cooperative interaction between CSNKB and FIBP in binding to FGF1. Interacts (via KSSR motif) with ARK2N. Interacts with JUN and ARK2N; mediates the interaction between ARK2N and JUN.</text>
</comment>
<dbReference type="InterPro" id="IPR038773">
    <property type="entry name" value="LY6G5B"/>
</dbReference>
<dbReference type="InterPro" id="IPR016149">
    <property type="entry name" value="Casein_kin_II_reg-sub_N"/>
</dbReference>
<evidence type="ECO:0000256" key="3">
    <source>
        <dbReference type="ARBA" id="ARBA00029775"/>
    </source>
</evidence>
<gene>
    <name evidence="6" type="ORF">FD755_022636</name>
</gene>
<accession>A0A5N3W0I8</accession>
<dbReference type="InterPro" id="IPR035991">
    <property type="entry name" value="Casein_kinase_II_beta-like"/>
</dbReference>
<dbReference type="SUPFAM" id="SSF57798">
    <property type="entry name" value="Casein kinase II beta subunit"/>
    <property type="match status" value="1"/>
</dbReference>
<comment type="function">
    <text evidence="4">Regulatory subunit of casein kinase II/CK2. As part of the kinase complex regulates the basal catalytic activity of the alpha subunit a constitutively active serine/threonine-protein kinase that phosphorylates a large number of substrates containing acidic residues C-terminal to the phosphorylated serine or threonine. Participates in Wnt signaling.</text>
</comment>
<dbReference type="GO" id="GO:0005956">
    <property type="term" value="C:protein kinase CK2 complex"/>
    <property type="evidence" value="ECO:0007669"/>
    <property type="project" value="InterPro"/>
</dbReference>
<organism evidence="6 7">
    <name type="scientific">Muntiacus reevesi</name>
    <name type="common">Reeves' muntjac</name>
    <name type="synonym">Cervus reevesi</name>
    <dbReference type="NCBI Taxonomy" id="9886"/>
    <lineage>
        <taxon>Eukaryota</taxon>
        <taxon>Metazoa</taxon>
        <taxon>Chordata</taxon>
        <taxon>Craniata</taxon>
        <taxon>Vertebrata</taxon>
        <taxon>Euteleostomi</taxon>
        <taxon>Mammalia</taxon>
        <taxon>Eutheria</taxon>
        <taxon>Laurasiatheria</taxon>
        <taxon>Artiodactyla</taxon>
        <taxon>Ruminantia</taxon>
        <taxon>Pecora</taxon>
        <taxon>Cervidae</taxon>
        <taxon>Muntiacinae</taxon>
        <taxon>Muntiacus</taxon>
    </lineage>
</organism>
<dbReference type="AlphaFoldDB" id="A0A5N3W0I8"/>
<dbReference type="CDD" id="cd23544">
    <property type="entry name" value="TFP_LU_ECD_Ly6G5b"/>
    <property type="match status" value="1"/>
</dbReference>
<dbReference type="FunFam" id="1.10.1820.10:FF:000001">
    <property type="entry name" value="Casein kinase II subunit beta"/>
    <property type="match status" value="1"/>
</dbReference>
<evidence type="ECO:0000256" key="4">
    <source>
        <dbReference type="ARBA" id="ARBA00045844"/>
    </source>
</evidence>
<keyword evidence="7" id="KW-1185">Reference proteome</keyword>
<dbReference type="PANTHER" id="PTHR14313">
    <property type="entry name" value="LYMPHOCYTE ANTIGEN 6 COMPLEX LOCUS PROTEIN G5B"/>
    <property type="match status" value="1"/>
</dbReference>
<dbReference type="GO" id="GO:0009897">
    <property type="term" value="C:external side of plasma membrane"/>
    <property type="evidence" value="ECO:0007669"/>
    <property type="project" value="TreeGrafter"/>
</dbReference>
<dbReference type="EMBL" id="VCEB01000022">
    <property type="protein sequence ID" value="KAB0355177.1"/>
    <property type="molecule type" value="Genomic_DNA"/>
</dbReference>
<dbReference type="PRINTS" id="PR00472">
    <property type="entry name" value="CASNKINASEII"/>
</dbReference>
<name>A0A5N3W0I8_MUNRE</name>
<comment type="similarity">
    <text evidence="1">Belongs to the casein kinase 2 subunit beta family.</text>
</comment>